<feature type="domain" description="RRM" evidence="6">
    <location>
        <begin position="18"/>
        <end position="90"/>
    </location>
</feature>
<dbReference type="FunFam" id="3.30.70.330:FF:000497">
    <property type="entry name" value="flowering time control protein FPA"/>
    <property type="match status" value="1"/>
</dbReference>
<feature type="region of interest" description="Disordered" evidence="5">
    <location>
        <begin position="337"/>
        <end position="386"/>
    </location>
</feature>
<dbReference type="InterPro" id="IPR035979">
    <property type="entry name" value="RBD_domain_sf"/>
</dbReference>
<evidence type="ECO:0000256" key="3">
    <source>
        <dbReference type="ARBA" id="ARBA00023242"/>
    </source>
</evidence>
<evidence type="ECO:0000259" key="6">
    <source>
        <dbReference type="PROSITE" id="PS50102"/>
    </source>
</evidence>
<name>A0AAV2G228_9ROSI</name>
<keyword evidence="8" id="KW-1185">Reference proteome</keyword>
<dbReference type="GO" id="GO:0005634">
    <property type="term" value="C:nucleus"/>
    <property type="evidence" value="ECO:0007669"/>
    <property type="project" value="UniProtKB-SubCell"/>
</dbReference>
<dbReference type="FunFam" id="3.30.70.330:FF:000415">
    <property type="entry name" value="Flowering time control protein FPA"/>
    <property type="match status" value="1"/>
</dbReference>
<evidence type="ECO:0000256" key="1">
    <source>
        <dbReference type="ARBA" id="ARBA00004123"/>
    </source>
</evidence>
<comment type="subcellular location">
    <subcellularLocation>
        <location evidence="1">Nucleus</location>
    </subcellularLocation>
</comment>
<evidence type="ECO:0000313" key="7">
    <source>
        <dbReference type="EMBL" id="CAL1404718.1"/>
    </source>
</evidence>
<feature type="domain" description="RRM" evidence="6">
    <location>
        <begin position="212"/>
        <end position="285"/>
    </location>
</feature>
<feature type="region of interest" description="Disordered" evidence="5">
    <location>
        <begin position="173"/>
        <end position="209"/>
    </location>
</feature>
<gene>
    <name evidence="7" type="ORF">LTRI10_LOCUS44548</name>
</gene>
<feature type="compositionally biased region" description="Low complexity" evidence="5">
    <location>
        <begin position="732"/>
        <end position="749"/>
    </location>
</feature>
<dbReference type="SMART" id="SM00360">
    <property type="entry name" value="RRM"/>
    <property type="match status" value="3"/>
</dbReference>
<dbReference type="EMBL" id="OZ034820">
    <property type="protein sequence ID" value="CAL1404718.1"/>
    <property type="molecule type" value="Genomic_DNA"/>
</dbReference>
<dbReference type="InterPro" id="IPR012677">
    <property type="entry name" value="Nucleotide-bd_a/b_plait_sf"/>
</dbReference>
<feature type="compositionally biased region" description="Basic and acidic residues" evidence="5">
    <location>
        <begin position="173"/>
        <end position="183"/>
    </location>
</feature>
<keyword evidence="3" id="KW-0539">Nucleus</keyword>
<organism evidence="7 8">
    <name type="scientific">Linum trigynum</name>
    <dbReference type="NCBI Taxonomy" id="586398"/>
    <lineage>
        <taxon>Eukaryota</taxon>
        <taxon>Viridiplantae</taxon>
        <taxon>Streptophyta</taxon>
        <taxon>Embryophyta</taxon>
        <taxon>Tracheophyta</taxon>
        <taxon>Spermatophyta</taxon>
        <taxon>Magnoliopsida</taxon>
        <taxon>eudicotyledons</taxon>
        <taxon>Gunneridae</taxon>
        <taxon>Pentapetalae</taxon>
        <taxon>rosids</taxon>
        <taxon>fabids</taxon>
        <taxon>Malpighiales</taxon>
        <taxon>Linaceae</taxon>
        <taxon>Linum</taxon>
    </lineage>
</organism>
<dbReference type="Proteomes" id="UP001497516">
    <property type="component" value="Chromosome 7"/>
</dbReference>
<dbReference type="Pfam" id="PF07744">
    <property type="entry name" value="SPOC"/>
    <property type="match status" value="1"/>
</dbReference>
<evidence type="ECO:0000313" key="8">
    <source>
        <dbReference type="Proteomes" id="UP001497516"/>
    </source>
</evidence>
<feature type="region of interest" description="Disordered" evidence="5">
    <location>
        <begin position="606"/>
        <end position="640"/>
    </location>
</feature>
<feature type="region of interest" description="Disordered" evidence="5">
    <location>
        <begin position="392"/>
        <end position="411"/>
    </location>
</feature>
<feature type="region of interest" description="Disordered" evidence="5">
    <location>
        <begin position="696"/>
        <end position="755"/>
    </location>
</feature>
<dbReference type="Gene3D" id="3.30.70.330">
    <property type="match status" value="3"/>
</dbReference>
<dbReference type="GO" id="GO:0003723">
    <property type="term" value="F:RNA binding"/>
    <property type="evidence" value="ECO:0007669"/>
    <property type="project" value="UniProtKB-UniRule"/>
</dbReference>
<protein>
    <recommendedName>
        <fullName evidence="6">RRM domain-containing protein</fullName>
    </recommendedName>
</protein>
<feature type="domain" description="RRM" evidence="6">
    <location>
        <begin position="95"/>
        <end position="167"/>
    </location>
</feature>
<evidence type="ECO:0000256" key="2">
    <source>
        <dbReference type="ARBA" id="ARBA00022884"/>
    </source>
</evidence>
<dbReference type="PROSITE" id="PS50102">
    <property type="entry name" value="RRM"/>
    <property type="match status" value="3"/>
</dbReference>
<dbReference type="SUPFAM" id="SSF54928">
    <property type="entry name" value="RNA-binding domain, RBD"/>
    <property type="match status" value="3"/>
</dbReference>
<dbReference type="CDD" id="cd00590">
    <property type="entry name" value="RRM_SF"/>
    <property type="match status" value="3"/>
</dbReference>
<sequence>MKRQSQRESDDGASAPSNNLWVGNLAQDVTDSDLMSLFAKYGALDSVTSYSSRSYAFVFFKRVEDAKAAKEALQGAAIHGSPLKIEFARPAKPSKSLWVGGISPTLSKLQLEEEFQSFGKLEDFKFLRDRNTAFVEFCKLEDAVVAMKSINGKRIAGEQIRVDFLRSQPSRREYAHDYRDSRENQYSVTHPGLRRSQQPMSSGGRREGQPSKVLWVGYPPALQIDEQMLHNAMILFGEIERIKSFPSRHYSFVEFRSVDEARRAKEGLQGRLFNDPRITIMFSSSGSAPGKEYANYYPGIKGRSDEFGTGQLEMLDYQQQSIGGPGGNFLQPPFGPQGGGLDHLSSNPQLAPTWRRPSPPTAGILPSPGSRIRPPMKSGSSGWDVLDTNQYQREPKRSRIGTPDDDSFPLRNNVDNRGLGLSRSHALGPLSDKIALNRFGNASGNNSARGEADFIWRGVIAKGGTPVCQARCVPIGDLMESDFPEVVNCSARTGLDMLAKHYAEAIGFNIVYFLPDSEDDFASYTEFLRYLGSKNRAGVAKFDDGTTLFLVPPSDFLTDVLKVLGPERLYGVVLKLPPQQQLPSSNVQLQHHPMQHLSHDFARDHQLPPEADYNAHHHHPNEEQHGLPLDYNGVMHGESSKLPSKQFYPAVAESPSQASVSRDYPATNNAASVSTTGVSLTPELIASLTSLLPAKAQVPGPESSQPAPGVSTAGHFSSAGTPPQGWKPDYYGGNPNNNNNLQQLGAQPNSQAQFQSQYQPYPQVNQQMTAQSNVNLSHQVAAQSRPMNSFPAVSQSGQMVYPPQVNQQQYHQLDPYGTQKNYGMAHGSSDAPVPYSPSVVQQPHNPVPMPHSHAPVANYLPTQSGIPQTAVDHQGQAAQLQAQHSGAGVQTTSETEVDKNQRYQSTLQFAANLLLQIQQQQQTNASAAPGSGNQQ</sequence>
<proteinExistence type="predicted"/>
<dbReference type="AlphaFoldDB" id="A0AAV2G228"/>
<dbReference type="InterPro" id="IPR012921">
    <property type="entry name" value="SPOC_C"/>
</dbReference>
<evidence type="ECO:0000256" key="5">
    <source>
        <dbReference type="SAM" id="MobiDB-lite"/>
    </source>
</evidence>
<accession>A0AAV2G228</accession>
<reference evidence="7 8" key="1">
    <citation type="submission" date="2024-04" db="EMBL/GenBank/DDBJ databases">
        <authorList>
            <person name="Fracassetti M."/>
        </authorList>
    </citation>
    <scope>NUCLEOTIDE SEQUENCE [LARGE SCALE GENOMIC DNA]</scope>
</reference>
<keyword evidence="2 4" id="KW-0694">RNA-binding</keyword>
<evidence type="ECO:0000256" key="4">
    <source>
        <dbReference type="PROSITE-ProRule" id="PRU00176"/>
    </source>
</evidence>
<dbReference type="PANTHER" id="PTHR23189">
    <property type="entry name" value="RNA RECOGNITION MOTIF-CONTAINING"/>
    <property type="match status" value="1"/>
</dbReference>
<dbReference type="InterPro" id="IPR000504">
    <property type="entry name" value="RRM_dom"/>
</dbReference>
<dbReference type="Pfam" id="PF00076">
    <property type="entry name" value="RRM_1"/>
    <property type="match status" value="3"/>
</dbReference>